<evidence type="ECO:0000256" key="2">
    <source>
        <dbReference type="ARBA" id="ARBA00005543"/>
    </source>
</evidence>
<dbReference type="GO" id="GO:0005739">
    <property type="term" value="C:mitochondrion"/>
    <property type="evidence" value="ECO:0007669"/>
    <property type="project" value="UniProtKB-SubCell"/>
</dbReference>
<feature type="domain" description="Aminoglycoside phosphotransferase" evidence="8">
    <location>
        <begin position="67"/>
        <end position="176"/>
    </location>
</feature>
<name>A0A165DX20_9BASI</name>
<protein>
    <recommendedName>
        <fullName evidence="3">Altered inheritance of mitochondria protein 9, mitochondrial</fullName>
    </recommendedName>
    <alternativeName>
        <fullName evidence="6">Found in mitochondrial proteome protein 29</fullName>
    </alternativeName>
</protein>
<dbReference type="OrthoDB" id="10003767at2759"/>
<feature type="region of interest" description="Disordered" evidence="7">
    <location>
        <begin position="192"/>
        <end position="211"/>
    </location>
</feature>
<organism evidence="9 10">
    <name type="scientific">Calocera cornea HHB12733</name>
    <dbReference type="NCBI Taxonomy" id="1353952"/>
    <lineage>
        <taxon>Eukaryota</taxon>
        <taxon>Fungi</taxon>
        <taxon>Dikarya</taxon>
        <taxon>Basidiomycota</taxon>
        <taxon>Agaricomycotina</taxon>
        <taxon>Dacrymycetes</taxon>
        <taxon>Dacrymycetales</taxon>
        <taxon>Dacrymycetaceae</taxon>
        <taxon>Calocera</taxon>
    </lineage>
</organism>
<dbReference type="PANTHER" id="PTHR36091">
    <property type="entry name" value="ALTERED INHERITANCE OF MITOCHONDRIA PROTEIN 9, MITOCHONDRIAL"/>
    <property type="match status" value="1"/>
</dbReference>
<evidence type="ECO:0000256" key="7">
    <source>
        <dbReference type="SAM" id="MobiDB-lite"/>
    </source>
</evidence>
<dbReference type="InterPro" id="IPR051035">
    <property type="entry name" value="Mito_inheritance_9"/>
</dbReference>
<dbReference type="SUPFAM" id="SSF56112">
    <property type="entry name" value="Protein kinase-like (PK-like)"/>
    <property type="match status" value="1"/>
</dbReference>
<gene>
    <name evidence="9" type="ORF">CALCODRAFT_38559</name>
</gene>
<evidence type="ECO:0000313" key="9">
    <source>
        <dbReference type="EMBL" id="KZT53717.1"/>
    </source>
</evidence>
<feature type="region of interest" description="Disordered" evidence="7">
    <location>
        <begin position="1"/>
        <end position="28"/>
    </location>
</feature>
<dbReference type="InterPro" id="IPR002575">
    <property type="entry name" value="Aminoglycoside_PTrfase"/>
</dbReference>
<dbReference type="STRING" id="1353952.A0A165DX20"/>
<comment type="subcellular location">
    <subcellularLocation>
        <location evidence="1">Mitochondrion</location>
    </subcellularLocation>
</comment>
<keyword evidence="5" id="KW-0496">Mitochondrion</keyword>
<dbReference type="AlphaFoldDB" id="A0A165DX20"/>
<evidence type="ECO:0000313" key="10">
    <source>
        <dbReference type="Proteomes" id="UP000076842"/>
    </source>
</evidence>
<feature type="compositionally biased region" description="Low complexity" evidence="7">
    <location>
        <begin position="1"/>
        <end position="10"/>
    </location>
</feature>
<evidence type="ECO:0000256" key="5">
    <source>
        <dbReference type="ARBA" id="ARBA00023128"/>
    </source>
</evidence>
<feature type="compositionally biased region" description="Basic and acidic residues" evidence="7">
    <location>
        <begin position="199"/>
        <end position="211"/>
    </location>
</feature>
<evidence type="ECO:0000256" key="4">
    <source>
        <dbReference type="ARBA" id="ARBA00022946"/>
    </source>
</evidence>
<evidence type="ECO:0000256" key="6">
    <source>
        <dbReference type="ARBA" id="ARBA00031849"/>
    </source>
</evidence>
<dbReference type="EMBL" id="KV424030">
    <property type="protein sequence ID" value="KZT53717.1"/>
    <property type="molecule type" value="Genomic_DNA"/>
</dbReference>
<accession>A0A165DX20</accession>
<evidence type="ECO:0000256" key="1">
    <source>
        <dbReference type="ARBA" id="ARBA00004173"/>
    </source>
</evidence>
<dbReference type="PANTHER" id="PTHR36091:SF1">
    <property type="entry name" value="ALTERED INHERITANCE OF MITOCHONDRIA PROTEIN 9, MITOCHONDRIAL"/>
    <property type="match status" value="1"/>
</dbReference>
<dbReference type="Proteomes" id="UP000076842">
    <property type="component" value="Unassembled WGS sequence"/>
</dbReference>
<feature type="region of interest" description="Disordered" evidence="7">
    <location>
        <begin position="262"/>
        <end position="319"/>
    </location>
</feature>
<evidence type="ECO:0000259" key="8">
    <source>
        <dbReference type="Pfam" id="PF01636"/>
    </source>
</evidence>
<dbReference type="Pfam" id="PF01636">
    <property type="entry name" value="APH"/>
    <property type="match status" value="1"/>
</dbReference>
<proteinExistence type="inferred from homology"/>
<sequence>MPSARPSPHSLRARPPPAPPPAPAGAPDIEKERLADEHLDVPVLAVDRGILRRIVQDEMRAKVDKVEFLGSGTFHKCFLVTLKDKPPVVARIAQPYFPSLKTSSEVATLHFLATHTSVPCPTIHAHDATTDNGLRAEYTLESLAPGVQLSSLDPETLGEKVKVRLMENLARVLVPVLKHRFDKIGSLYFDESDEPASATEKEKAREEPQERKYKVGPIVSWPFFGNGRGFRELDRGPWKSEREYLDACIKREVEDIRREAALASHRGSSGSASASASSNSPGHDDLDSLPDPEDDSVDDDDEDEDSESDGDSVGSGYNPHELMYKAYRQQQSLLVTPFRRLSAGAPAKSRLELCEQEMDRFRCQMEAFGVGLEDAEGFALDLHDLRAENIFVDPQEPSTITCIIDFESTTLRPLSQCSHLPALLLPPPQGLPSFQPPNSTTTVIGAPQTPSPWATPLLQDAYRAAAGRVDAAWVRREREGKRKRIAHRCVEWDGWEPGMVDHVLGAVRGL</sequence>
<evidence type="ECO:0000256" key="3">
    <source>
        <dbReference type="ARBA" id="ARBA00016197"/>
    </source>
</evidence>
<reference evidence="9 10" key="1">
    <citation type="journal article" date="2016" name="Mol. Biol. Evol.">
        <title>Comparative Genomics of Early-Diverging Mushroom-Forming Fungi Provides Insights into the Origins of Lignocellulose Decay Capabilities.</title>
        <authorList>
            <person name="Nagy L.G."/>
            <person name="Riley R."/>
            <person name="Tritt A."/>
            <person name="Adam C."/>
            <person name="Daum C."/>
            <person name="Floudas D."/>
            <person name="Sun H."/>
            <person name="Yadav J.S."/>
            <person name="Pangilinan J."/>
            <person name="Larsson K.H."/>
            <person name="Matsuura K."/>
            <person name="Barry K."/>
            <person name="Labutti K."/>
            <person name="Kuo R."/>
            <person name="Ohm R.A."/>
            <person name="Bhattacharya S.S."/>
            <person name="Shirouzu T."/>
            <person name="Yoshinaga Y."/>
            <person name="Martin F.M."/>
            <person name="Grigoriev I.V."/>
            <person name="Hibbett D.S."/>
        </authorList>
    </citation>
    <scope>NUCLEOTIDE SEQUENCE [LARGE SCALE GENOMIC DNA]</scope>
    <source>
        <strain evidence="9 10">HHB12733</strain>
    </source>
</reference>
<keyword evidence="4" id="KW-0809">Transit peptide</keyword>
<feature type="compositionally biased region" description="Acidic residues" evidence="7">
    <location>
        <begin position="287"/>
        <end position="310"/>
    </location>
</feature>
<dbReference type="InParanoid" id="A0A165DX20"/>
<feature type="compositionally biased region" description="Pro residues" evidence="7">
    <location>
        <begin position="14"/>
        <end position="24"/>
    </location>
</feature>
<feature type="compositionally biased region" description="Low complexity" evidence="7">
    <location>
        <begin position="262"/>
        <end position="280"/>
    </location>
</feature>
<dbReference type="InterPro" id="IPR011009">
    <property type="entry name" value="Kinase-like_dom_sf"/>
</dbReference>
<keyword evidence="10" id="KW-1185">Reference proteome</keyword>
<comment type="similarity">
    <text evidence="2">Belongs to the AIM9 family.</text>
</comment>